<dbReference type="Pfam" id="PF01963">
    <property type="entry name" value="TraB_PrgY_gumN"/>
    <property type="match status" value="1"/>
</dbReference>
<feature type="signal peptide" evidence="1">
    <location>
        <begin position="1"/>
        <end position="28"/>
    </location>
</feature>
<name>A0ABX3ZIR9_9BACL</name>
<accession>A0ABX3ZIR9</accession>
<protein>
    <submittedName>
        <fullName evidence="2">Conjugal transfer protein TraB</fullName>
    </submittedName>
</protein>
<evidence type="ECO:0000313" key="3">
    <source>
        <dbReference type="Proteomes" id="UP000196594"/>
    </source>
</evidence>
<dbReference type="RefSeq" id="WP_087616739.1">
    <property type="nucleotide sequence ID" value="NZ_JAFBEY010000001.1"/>
</dbReference>
<sequence length="450" mass="50489">MKKMTKTVLATTLGASLMLTSIMPAVKAEQVTPDISSWAIGTLNEGEKFGIFPIEWYYDGFRSTITAERLDSLIKLTAQKIASLNLDKNEKFKPVAVKGDGTRGDIINRLYNIVGQYKLDTAEDAVTYMQKHKVLQGSEKGLMLDKKATTQHAVIFAVRLIQNTFEQANAGAKGVAWVVEDEDTKVYLLGSIHVGTPDLYPMHKQLTKAFDDSDGLFVEANLLDPIGMDYYIEKAMFKDGRTIKDVVSQETYAKLQKVATQLEVPMEELEMQKPWLLSNNFSIMMMDGAFGLTAEEMAMHGVDMQFLLGAYLQQKPIYELEGVNAQVDMFEALSPEAQEESLVAALDGILEPTEQSEEDVQLMADWFTNWVKGDVEKFAASLTEMEGDTSEFNQMLFGKRDEEMAAKLVDVLEEQQGTFFVVVGAGHFLVDKNIRYHLEQSGYEVKPFYQ</sequence>
<keyword evidence="1" id="KW-0732">Signal</keyword>
<keyword evidence="3" id="KW-1185">Reference proteome</keyword>
<dbReference type="PANTHER" id="PTHR40590:SF1">
    <property type="entry name" value="CYTOPLASMIC PROTEIN"/>
    <property type="match status" value="1"/>
</dbReference>
<dbReference type="InterPro" id="IPR047111">
    <property type="entry name" value="YbaP-like"/>
</dbReference>
<dbReference type="InterPro" id="IPR002816">
    <property type="entry name" value="TraB/PrgY/GumN_fam"/>
</dbReference>
<dbReference type="Proteomes" id="UP000196594">
    <property type="component" value="Unassembled WGS sequence"/>
</dbReference>
<organism evidence="2 3">
    <name type="scientific">Solibacillus kalamii</name>
    <dbReference type="NCBI Taxonomy" id="1748298"/>
    <lineage>
        <taxon>Bacteria</taxon>
        <taxon>Bacillati</taxon>
        <taxon>Bacillota</taxon>
        <taxon>Bacilli</taxon>
        <taxon>Bacillales</taxon>
        <taxon>Caryophanaceae</taxon>
        <taxon>Solibacillus</taxon>
    </lineage>
</organism>
<evidence type="ECO:0000313" key="2">
    <source>
        <dbReference type="EMBL" id="OUZ39463.1"/>
    </source>
</evidence>
<comment type="caution">
    <text evidence="2">The sequence shown here is derived from an EMBL/GenBank/DDBJ whole genome shotgun (WGS) entry which is preliminary data.</text>
</comment>
<feature type="chain" id="PRO_5046129490" evidence="1">
    <location>
        <begin position="29"/>
        <end position="450"/>
    </location>
</feature>
<evidence type="ECO:0000256" key="1">
    <source>
        <dbReference type="SAM" id="SignalP"/>
    </source>
</evidence>
<reference evidence="2 3" key="1">
    <citation type="journal article" date="2017" name="Int. J. Syst. Evol. Microbiol.">
        <title>Solibacillus kalamii sp. nov., isolated from a high-efficiency particulate arrestance filter system used in the International Space Station.</title>
        <authorList>
            <person name="Checinska Sielaff A."/>
            <person name="Kumar R.M."/>
            <person name="Pal D."/>
            <person name="Mayilraj S."/>
            <person name="Venkateswaran K."/>
        </authorList>
    </citation>
    <scope>NUCLEOTIDE SEQUENCE [LARGE SCALE GENOMIC DNA]</scope>
    <source>
        <strain evidence="2 3">ISSFR-015</strain>
    </source>
</reference>
<dbReference type="EMBL" id="NHNT01000003">
    <property type="protein sequence ID" value="OUZ39463.1"/>
    <property type="molecule type" value="Genomic_DNA"/>
</dbReference>
<dbReference type="CDD" id="cd14789">
    <property type="entry name" value="Tiki"/>
    <property type="match status" value="1"/>
</dbReference>
<gene>
    <name evidence="2" type="ORF">CBM15_07335</name>
</gene>
<proteinExistence type="predicted"/>
<dbReference type="PANTHER" id="PTHR40590">
    <property type="entry name" value="CYTOPLASMIC PROTEIN-RELATED"/>
    <property type="match status" value="1"/>
</dbReference>